<dbReference type="CDD" id="cd09279">
    <property type="entry name" value="RNase_HI_like"/>
    <property type="match status" value="1"/>
</dbReference>
<dbReference type="InterPro" id="IPR001584">
    <property type="entry name" value="Integrase_cat-core"/>
</dbReference>
<dbReference type="EMBL" id="UZAU01000081">
    <property type="status" value="NOT_ANNOTATED_CDS"/>
    <property type="molecule type" value="Genomic_DNA"/>
</dbReference>
<feature type="domain" description="Integrase catalytic" evidence="1">
    <location>
        <begin position="311"/>
        <end position="463"/>
    </location>
</feature>
<protein>
    <recommendedName>
        <fullName evidence="1">Integrase catalytic domain-containing protein</fullName>
    </recommendedName>
</protein>
<dbReference type="InterPro" id="IPR019164">
    <property type="entry name" value="TMEM147"/>
</dbReference>
<dbReference type="OMA" id="CNQHEIV"/>
<dbReference type="PROSITE" id="PS50994">
    <property type="entry name" value="INTEGRASE"/>
    <property type="match status" value="1"/>
</dbReference>
<proteinExistence type="predicted"/>
<dbReference type="SUPFAM" id="SSF53098">
    <property type="entry name" value="Ribonuclease H-like"/>
    <property type="match status" value="2"/>
</dbReference>
<dbReference type="Gene3D" id="3.30.420.10">
    <property type="entry name" value="Ribonuclease H-like superfamily/Ribonuclease H"/>
    <property type="match status" value="2"/>
</dbReference>
<dbReference type="AlphaFoldDB" id="A0A803NMP5"/>
<dbReference type="EnsemblPlants" id="evm.model.01.2799">
    <property type="protein sequence ID" value="cds.evm.model.01.2799"/>
    <property type="gene ID" value="evm.TU.01.2799"/>
</dbReference>
<sequence>MTLFHFFNCAILTFGPHAVYYSATPLSEYDTLGTSIKSAIVYLITDLLKLVCLATFLKVLETDNFDPYQFALTQSTQRNISQNHKFQAVGLGWAFADSVLHRLAPLWVGARGLEFTWDFILQGLEANANLPRGSIKGQALADFVIECSRVGDLPDEPVLELPTWKVYVDGASNEKGAGAGVILISPQRHQLQSALRFRFFTSNNEAEHEAMLVGLQLAKEVGAQHIEVHSNSQLLVNKIFGEYQTKGKRMDTYVMVSRELLQGFKGYNICQVPGDQNSFADMLAKLTTNPKIIQYGVVPVARLEASSIKTQGSWPFTVWGIDLVGSLPTGKGEVKYAIVVVNYFTKWVEAEPMNTVTSKKAMDFVIKNITMGSRKQFDSDLFTHFCNQHEIVKSFSTVAKSQVNGQVEVVNKILKTTLRKKFQAYKAHWPEELPYEAVIPVETTVPSHRPNTYDPTWNYFFLQESLDPIEELREQSQVQIKLY</sequence>
<keyword evidence="3" id="KW-1185">Reference proteome</keyword>
<dbReference type="PANTHER" id="PTHR48475:SF1">
    <property type="entry name" value="RNASE H TYPE-1 DOMAIN-CONTAINING PROTEIN"/>
    <property type="match status" value="1"/>
</dbReference>
<dbReference type="GO" id="GO:0003676">
    <property type="term" value="F:nucleic acid binding"/>
    <property type="evidence" value="ECO:0007669"/>
    <property type="project" value="InterPro"/>
</dbReference>
<dbReference type="Pfam" id="PF13456">
    <property type="entry name" value="RVT_3"/>
    <property type="match status" value="1"/>
</dbReference>
<dbReference type="GO" id="GO:0015074">
    <property type="term" value="P:DNA integration"/>
    <property type="evidence" value="ECO:0007669"/>
    <property type="project" value="InterPro"/>
</dbReference>
<reference evidence="2" key="1">
    <citation type="submission" date="2018-11" db="EMBL/GenBank/DDBJ databases">
        <authorList>
            <person name="Grassa J C."/>
        </authorList>
    </citation>
    <scope>NUCLEOTIDE SEQUENCE [LARGE SCALE GENOMIC DNA]</scope>
</reference>
<reference evidence="2" key="2">
    <citation type="submission" date="2021-03" db="UniProtKB">
        <authorList>
            <consortium name="EnsemblPlants"/>
        </authorList>
    </citation>
    <scope>IDENTIFICATION</scope>
</reference>
<dbReference type="GO" id="GO:0004523">
    <property type="term" value="F:RNA-DNA hybrid ribonuclease activity"/>
    <property type="evidence" value="ECO:0007669"/>
    <property type="project" value="InterPro"/>
</dbReference>
<accession>A0A803NMP5</accession>
<organism evidence="2 3">
    <name type="scientific">Cannabis sativa</name>
    <name type="common">Hemp</name>
    <name type="synonym">Marijuana</name>
    <dbReference type="NCBI Taxonomy" id="3483"/>
    <lineage>
        <taxon>Eukaryota</taxon>
        <taxon>Viridiplantae</taxon>
        <taxon>Streptophyta</taxon>
        <taxon>Embryophyta</taxon>
        <taxon>Tracheophyta</taxon>
        <taxon>Spermatophyta</taxon>
        <taxon>Magnoliopsida</taxon>
        <taxon>eudicotyledons</taxon>
        <taxon>Gunneridae</taxon>
        <taxon>Pentapetalae</taxon>
        <taxon>rosids</taxon>
        <taxon>fabids</taxon>
        <taxon>Rosales</taxon>
        <taxon>Cannabaceae</taxon>
        <taxon>Cannabis</taxon>
    </lineage>
</organism>
<name>A0A803NMP5_CANSA</name>
<dbReference type="Pfam" id="PF09767">
    <property type="entry name" value="DUF2053"/>
    <property type="match status" value="1"/>
</dbReference>
<evidence type="ECO:0000259" key="1">
    <source>
        <dbReference type="PROSITE" id="PS50994"/>
    </source>
</evidence>
<evidence type="ECO:0000313" key="3">
    <source>
        <dbReference type="Proteomes" id="UP000596661"/>
    </source>
</evidence>
<dbReference type="InterPro" id="IPR002156">
    <property type="entry name" value="RNaseH_domain"/>
</dbReference>
<dbReference type="Gramene" id="evm.model.01.2799">
    <property type="protein sequence ID" value="cds.evm.model.01.2799"/>
    <property type="gene ID" value="evm.TU.01.2799"/>
</dbReference>
<dbReference type="Proteomes" id="UP000596661">
    <property type="component" value="Chromosome 1"/>
</dbReference>
<dbReference type="InterPro" id="IPR012337">
    <property type="entry name" value="RNaseH-like_sf"/>
</dbReference>
<dbReference type="PANTHER" id="PTHR48475">
    <property type="entry name" value="RIBONUCLEASE H"/>
    <property type="match status" value="1"/>
</dbReference>
<dbReference type="InterPro" id="IPR036397">
    <property type="entry name" value="RNaseH_sf"/>
</dbReference>
<evidence type="ECO:0000313" key="2">
    <source>
        <dbReference type="EnsemblPlants" id="cds.evm.model.01.2799"/>
    </source>
</evidence>